<dbReference type="GO" id="GO:0050909">
    <property type="term" value="P:sensory perception of taste"/>
    <property type="evidence" value="ECO:0007669"/>
    <property type="project" value="InterPro"/>
</dbReference>
<dbReference type="GO" id="GO:0030425">
    <property type="term" value="C:dendrite"/>
    <property type="evidence" value="ECO:0007669"/>
    <property type="project" value="TreeGrafter"/>
</dbReference>
<dbReference type="EMBL" id="CCAG010001248">
    <property type="status" value="NOT_ANNOTATED_CDS"/>
    <property type="molecule type" value="Genomic_DNA"/>
</dbReference>
<comment type="subcellular location">
    <subcellularLocation>
        <location evidence="1 8">Cell membrane</location>
        <topology evidence="1 8">Multi-pass membrane protein</topology>
    </subcellularLocation>
</comment>
<keyword evidence="6 8" id="KW-0675">Receptor</keyword>
<comment type="caution">
    <text evidence="8">Lacks conserved residue(s) required for the propagation of feature annotation.</text>
</comment>
<dbReference type="AlphaFoldDB" id="A0A1B0FK69"/>
<comment type="function">
    <text evidence="8">Gustatory receptor which mediates acceptance or avoidance behavior, depending on its substrates.</text>
</comment>
<feature type="transmembrane region" description="Helical" evidence="8">
    <location>
        <begin position="12"/>
        <end position="29"/>
    </location>
</feature>
<protein>
    <recommendedName>
        <fullName evidence="8">Gustatory receptor</fullName>
    </recommendedName>
</protein>
<organism evidence="9 10">
    <name type="scientific">Glossina morsitans morsitans</name>
    <name type="common">Savannah tsetse fly</name>
    <dbReference type="NCBI Taxonomy" id="37546"/>
    <lineage>
        <taxon>Eukaryota</taxon>
        <taxon>Metazoa</taxon>
        <taxon>Ecdysozoa</taxon>
        <taxon>Arthropoda</taxon>
        <taxon>Hexapoda</taxon>
        <taxon>Insecta</taxon>
        <taxon>Pterygota</taxon>
        <taxon>Neoptera</taxon>
        <taxon>Endopterygota</taxon>
        <taxon>Diptera</taxon>
        <taxon>Brachycera</taxon>
        <taxon>Muscomorpha</taxon>
        <taxon>Hippoboscoidea</taxon>
        <taxon>Glossinidae</taxon>
        <taxon>Glossina</taxon>
    </lineage>
</organism>
<evidence type="ECO:0000256" key="2">
    <source>
        <dbReference type="ARBA" id="ARBA00022475"/>
    </source>
</evidence>
<keyword evidence="3 8" id="KW-0812">Transmembrane</keyword>
<keyword evidence="4 8" id="KW-1133">Transmembrane helix</keyword>
<dbReference type="PANTHER" id="PTHR21143:SF128">
    <property type="entry name" value="GUSTATORY RECEPTOR FOR BITTER TASTE 66A"/>
    <property type="match status" value="1"/>
</dbReference>
<evidence type="ECO:0000256" key="3">
    <source>
        <dbReference type="ARBA" id="ARBA00022692"/>
    </source>
</evidence>
<dbReference type="EnsemblMetazoa" id="GMOY004207-RA">
    <property type="protein sequence ID" value="GMOY004207-PA"/>
    <property type="gene ID" value="GMOY004207"/>
</dbReference>
<accession>A0A1B0FK69</accession>
<evidence type="ECO:0000256" key="5">
    <source>
        <dbReference type="ARBA" id="ARBA00023136"/>
    </source>
</evidence>
<name>A0A1B0FK69_GLOMM</name>
<dbReference type="GO" id="GO:0007635">
    <property type="term" value="P:chemosensory behavior"/>
    <property type="evidence" value="ECO:0007669"/>
    <property type="project" value="TreeGrafter"/>
</dbReference>
<dbReference type="Proteomes" id="UP000092444">
    <property type="component" value="Unassembled WGS sequence"/>
</dbReference>
<evidence type="ECO:0000256" key="6">
    <source>
        <dbReference type="ARBA" id="ARBA00023170"/>
    </source>
</evidence>
<feature type="transmembrane region" description="Helical" evidence="8">
    <location>
        <begin position="140"/>
        <end position="163"/>
    </location>
</feature>
<dbReference type="InterPro" id="IPR013604">
    <property type="entry name" value="7TM_chemorcpt"/>
</dbReference>
<comment type="similarity">
    <text evidence="8">Belongs to the insect chemoreceptor superfamily. Gustatory receptor (GR) family.</text>
</comment>
<feature type="transmembrane region" description="Helical" evidence="8">
    <location>
        <begin position="354"/>
        <end position="373"/>
    </location>
</feature>
<sequence length="449" mass="51884">MSQQHQQSCSYVLLHFSLIFYLCKFLGIYPQNLSAYRNKHSLEASKNGSFLVVIVMIWIIVCYNTFILSQSEGKDHREANHNALNFVIGIFLTQIKIIVMATDQLSSICNQGRLAEFYNRVYSIDNRLIKEGCLLNNGSLALHCYVMVVLTFLFEIIIILLTFVNLINYTQWVLVMWIFSCLPTLYDSLDKIWFTTSLHALRIRLSALNKTLTNLKGVKEKSIFKRFYEEECNELSLLKIDYVNGLEYLKRELNAGRVVKFKNRIRSFDLNIFEQKSFAKDFINVEKVKERLTNICQLHDEICELVQTLHKMWTCPILALMAYGFLIFTAQLYFMYCVTQKQPIPILFRSAESLLISILFLSYTGVKCIYPIFLSWKTVLEAKCTGIALHEYAINLNDKAVYEIVSVNHLSLKLLNHAFDFANCGFLSLSMRTLCGLSGVITSYTIILL</sequence>
<feature type="transmembrane region" description="Helical" evidence="8">
    <location>
        <begin position="317"/>
        <end position="334"/>
    </location>
</feature>
<keyword evidence="10" id="KW-1185">Reference proteome</keyword>
<feature type="transmembrane region" description="Helical" evidence="8">
    <location>
        <begin position="49"/>
        <end position="68"/>
    </location>
</feature>
<dbReference type="GO" id="GO:0007165">
    <property type="term" value="P:signal transduction"/>
    <property type="evidence" value="ECO:0007669"/>
    <property type="project" value="UniProtKB-KW"/>
</dbReference>
<evidence type="ECO:0000313" key="10">
    <source>
        <dbReference type="Proteomes" id="UP000092444"/>
    </source>
</evidence>
<evidence type="ECO:0000256" key="1">
    <source>
        <dbReference type="ARBA" id="ARBA00004651"/>
    </source>
</evidence>
<dbReference type="GO" id="GO:0030424">
    <property type="term" value="C:axon"/>
    <property type="evidence" value="ECO:0007669"/>
    <property type="project" value="TreeGrafter"/>
</dbReference>
<evidence type="ECO:0000256" key="4">
    <source>
        <dbReference type="ARBA" id="ARBA00022989"/>
    </source>
</evidence>
<proteinExistence type="inferred from homology"/>
<keyword evidence="7 8" id="KW-0807">Transducer</keyword>
<evidence type="ECO:0000256" key="7">
    <source>
        <dbReference type="ARBA" id="ARBA00023224"/>
    </source>
</evidence>
<dbReference type="PhylomeDB" id="A0A1B0FK69"/>
<dbReference type="GO" id="GO:0008049">
    <property type="term" value="P:male courtship behavior"/>
    <property type="evidence" value="ECO:0007669"/>
    <property type="project" value="TreeGrafter"/>
</dbReference>
<dbReference type="Pfam" id="PF08395">
    <property type="entry name" value="7tm_7"/>
    <property type="match status" value="1"/>
</dbReference>
<dbReference type="PANTHER" id="PTHR21143">
    <property type="entry name" value="INVERTEBRATE GUSTATORY RECEPTOR"/>
    <property type="match status" value="1"/>
</dbReference>
<dbReference type="STRING" id="37546.A0A1B0FK69"/>
<dbReference type="GO" id="GO:0005886">
    <property type="term" value="C:plasma membrane"/>
    <property type="evidence" value="ECO:0007669"/>
    <property type="project" value="UniProtKB-SubCell"/>
</dbReference>
<keyword evidence="5 8" id="KW-0472">Membrane</keyword>
<keyword evidence="2 8" id="KW-1003">Cell membrane</keyword>
<reference evidence="9" key="1">
    <citation type="submission" date="2020-05" db="UniProtKB">
        <authorList>
            <consortium name="EnsemblMetazoa"/>
        </authorList>
    </citation>
    <scope>IDENTIFICATION</scope>
    <source>
        <strain evidence="9">Yale</strain>
    </source>
</reference>
<dbReference type="GO" id="GO:0043025">
    <property type="term" value="C:neuronal cell body"/>
    <property type="evidence" value="ECO:0007669"/>
    <property type="project" value="TreeGrafter"/>
</dbReference>
<evidence type="ECO:0000313" key="9">
    <source>
        <dbReference type="EnsemblMetazoa" id="GMOY004207-PA"/>
    </source>
</evidence>
<evidence type="ECO:0000256" key="8">
    <source>
        <dbReference type="RuleBase" id="RU363108"/>
    </source>
</evidence>